<dbReference type="EMBL" id="MU273568">
    <property type="protein sequence ID" value="KAI0031766.1"/>
    <property type="molecule type" value="Genomic_DNA"/>
</dbReference>
<name>A0ACB8QIX1_9AGAM</name>
<gene>
    <name evidence="1" type="ORF">K488DRAFT_51336</name>
</gene>
<dbReference type="Proteomes" id="UP000814128">
    <property type="component" value="Unassembled WGS sequence"/>
</dbReference>
<accession>A0ACB8QIX1</accession>
<keyword evidence="2" id="KW-1185">Reference proteome</keyword>
<protein>
    <submittedName>
        <fullName evidence="1">Uncharacterized protein</fullName>
    </submittedName>
</protein>
<sequence>MASNVISSALSGIHDKLAPLASDSVIVDALLGHRGLIITACGLAFAHAVIRYLRSPWRSLPPGPTGLPMLGSAAKLFDKAWLWHESTGRAVGDVVYLNVAGTPTIILNSQRAAADILDRRAAICSGRPRSGFIVGNELISGGLFFVFASHTPLWRRMRRAAHEAFKISVTARYHDMQAQEAVRLA</sequence>
<evidence type="ECO:0000313" key="1">
    <source>
        <dbReference type="EMBL" id="KAI0031766.1"/>
    </source>
</evidence>
<evidence type="ECO:0000313" key="2">
    <source>
        <dbReference type="Proteomes" id="UP000814128"/>
    </source>
</evidence>
<proteinExistence type="predicted"/>
<organism evidence="1 2">
    <name type="scientific">Vararia minispora EC-137</name>
    <dbReference type="NCBI Taxonomy" id="1314806"/>
    <lineage>
        <taxon>Eukaryota</taxon>
        <taxon>Fungi</taxon>
        <taxon>Dikarya</taxon>
        <taxon>Basidiomycota</taxon>
        <taxon>Agaricomycotina</taxon>
        <taxon>Agaricomycetes</taxon>
        <taxon>Russulales</taxon>
        <taxon>Lachnocladiaceae</taxon>
        <taxon>Vararia</taxon>
    </lineage>
</organism>
<reference evidence="1" key="2">
    <citation type="journal article" date="2022" name="New Phytol.">
        <title>Evolutionary transition to the ectomycorrhizal habit in the genomes of a hyperdiverse lineage of mushroom-forming fungi.</title>
        <authorList>
            <person name="Looney B."/>
            <person name="Miyauchi S."/>
            <person name="Morin E."/>
            <person name="Drula E."/>
            <person name="Courty P.E."/>
            <person name="Kohler A."/>
            <person name="Kuo A."/>
            <person name="LaButti K."/>
            <person name="Pangilinan J."/>
            <person name="Lipzen A."/>
            <person name="Riley R."/>
            <person name="Andreopoulos W."/>
            <person name="He G."/>
            <person name="Johnson J."/>
            <person name="Nolan M."/>
            <person name="Tritt A."/>
            <person name="Barry K.W."/>
            <person name="Grigoriev I.V."/>
            <person name="Nagy L.G."/>
            <person name="Hibbett D."/>
            <person name="Henrissat B."/>
            <person name="Matheny P.B."/>
            <person name="Labbe J."/>
            <person name="Martin F.M."/>
        </authorList>
    </citation>
    <scope>NUCLEOTIDE SEQUENCE</scope>
    <source>
        <strain evidence="1">EC-137</strain>
    </source>
</reference>
<feature type="non-terminal residue" evidence="1">
    <location>
        <position position="185"/>
    </location>
</feature>
<reference evidence="1" key="1">
    <citation type="submission" date="2021-02" db="EMBL/GenBank/DDBJ databases">
        <authorList>
            <consortium name="DOE Joint Genome Institute"/>
            <person name="Ahrendt S."/>
            <person name="Looney B.P."/>
            <person name="Miyauchi S."/>
            <person name="Morin E."/>
            <person name="Drula E."/>
            <person name="Courty P.E."/>
            <person name="Chicoki N."/>
            <person name="Fauchery L."/>
            <person name="Kohler A."/>
            <person name="Kuo A."/>
            <person name="Labutti K."/>
            <person name="Pangilinan J."/>
            <person name="Lipzen A."/>
            <person name="Riley R."/>
            <person name="Andreopoulos W."/>
            <person name="He G."/>
            <person name="Johnson J."/>
            <person name="Barry K.W."/>
            <person name="Grigoriev I.V."/>
            <person name="Nagy L."/>
            <person name="Hibbett D."/>
            <person name="Henrissat B."/>
            <person name="Matheny P.B."/>
            <person name="Labbe J."/>
            <person name="Martin F."/>
        </authorList>
    </citation>
    <scope>NUCLEOTIDE SEQUENCE</scope>
    <source>
        <strain evidence="1">EC-137</strain>
    </source>
</reference>
<comment type="caution">
    <text evidence="1">The sequence shown here is derived from an EMBL/GenBank/DDBJ whole genome shotgun (WGS) entry which is preliminary data.</text>
</comment>